<evidence type="ECO:0000256" key="1">
    <source>
        <dbReference type="SAM" id="MobiDB-lite"/>
    </source>
</evidence>
<organism evidence="2 3">
    <name type="scientific">Enhygromyxa salina</name>
    <dbReference type="NCBI Taxonomy" id="215803"/>
    <lineage>
        <taxon>Bacteria</taxon>
        <taxon>Pseudomonadati</taxon>
        <taxon>Myxococcota</taxon>
        <taxon>Polyangia</taxon>
        <taxon>Nannocystales</taxon>
        <taxon>Nannocystaceae</taxon>
        <taxon>Enhygromyxa</taxon>
    </lineage>
</organism>
<proteinExistence type="predicted"/>
<gene>
    <name evidence="2" type="ORF">DB30_07454</name>
</gene>
<name>A0A0C2CRU0_9BACT</name>
<evidence type="ECO:0000313" key="3">
    <source>
        <dbReference type="Proteomes" id="UP000031599"/>
    </source>
</evidence>
<protein>
    <submittedName>
        <fullName evidence="2">Uncharacterized protein</fullName>
    </submittedName>
</protein>
<dbReference type="AlphaFoldDB" id="A0A0C2CRU0"/>
<reference evidence="2 3" key="1">
    <citation type="submission" date="2014-12" db="EMBL/GenBank/DDBJ databases">
        <title>Genome assembly of Enhygromyxa salina DSM 15201.</title>
        <authorList>
            <person name="Sharma G."/>
            <person name="Subramanian S."/>
        </authorList>
    </citation>
    <scope>NUCLEOTIDE SEQUENCE [LARGE SCALE GENOMIC DNA]</scope>
    <source>
        <strain evidence="2 3">DSM 15201</strain>
    </source>
</reference>
<evidence type="ECO:0000313" key="2">
    <source>
        <dbReference type="EMBL" id="KIG13901.1"/>
    </source>
</evidence>
<dbReference type="EMBL" id="JMCC02000085">
    <property type="protein sequence ID" value="KIG13901.1"/>
    <property type="molecule type" value="Genomic_DNA"/>
</dbReference>
<sequence length="41" mass="4515">MGLDLSFMPTSPNLPSHPRPASENYAGPDQSIMQIFRAARL</sequence>
<dbReference type="Proteomes" id="UP000031599">
    <property type="component" value="Unassembled WGS sequence"/>
</dbReference>
<accession>A0A0C2CRU0</accession>
<comment type="caution">
    <text evidence="2">The sequence shown here is derived from an EMBL/GenBank/DDBJ whole genome shotgun (WGS) entry which is preliminary data.</text>
</comment>
<feature type="region of interest" description="Disordered" evidence="1">
    <location>
        <begin position="1"/>
        <end position="30"/>
    </location>
</feature>